<dbReference type="Pfam" id="PF11258">
    <property type="entry name" value="DUF3048"/>
    <property type="match status" value="1"/>
</dbReference>
<organism evidence="4">
    <name type="scientific">mine drainage metagenome</name>
    <dbReference type="NCBI Taxonomy" id="410659"/>
    <lineage>
        <taxon>unclassified sequences</taxon>
        <taxon>metagenomes</taxon>
        <taxon>ecological metagenomes</taxon>
    </lineage>
</organism>
<comment type="caution">
    <text evidence="4">The sequence shown here is derived from an EMBL/GenBank/DDBJ whole genome shotgun (WGS) entry which is preliminary data.</text>
</comment>
<dbReference type="InterPro" id="IPR035328">
    <property type="entry name" value="DUF3048_C"/>
</dbReference>
<feature type="region of interest" description="Disordered" evidence="1">
    <location>
        <begin position="37"/>
        <end position="59"/>
    </location>
</feature>
<dbReference type="EMBL" id="MLJW01001745">
    <property type="protein sequence ID" value="OIQ76894.1"/>
    <property type="molecule type" value="Genomic_DNA"/>
</dbReference>
<dbReference type="Gene3D" id="3.50.90.10">
    <property type="entry name" value="YerB-like"/>
    <property type="match status" value="1"/>
</dbReference>
<feature type="domain" description="DUF3048" evidence="2">
    <location>
        <begin position="67"/>
        <end position="202"/>
    </location>
</feature>
<evidence type="ECO:0000256" key="1">
    <source>
        <dbReference type="SAM" id="MobiDB-lite"/>
    </source>
</evidence>
<evidence type="ECO:0000259" key="2">
    <source>
        <dbReference type="Pfam" id="PF11258"/>
    </source>
</evidence>
<protein>
    <submittedName>
        <fullName evidence="4">Putative lipoprotein YerB</fullName>
    </submittedName>
</protein>
<dbReference type="Pfam" id="PF17479">
    <property type="entry name" value="DUF3048_C"/>
    <property type="match status" value="1"/>
</dbReference>
<dbReference type="SUPFAM" id="SSF159774">
    <property type="entry name" value="YerB-like"/>
    <property type="match status" value="1"/>
</dbReference>
<feature type="domain" description="DUF3048" evidence="3">
    <location>
        <begin position="234"/>
        <end position="349"/>
    </location>
</feature>
<dbReference type="InterPro" id="IPR021416">
    <property type="entry name" value="DUF3048_N"/>
</dbReference>
<dbReference type="InterPro" id="IPR023158">
    <property type="entry name" value="YerB-like_sf"/>
</dbReference>
<proteinExistence type="predicted"/>
<evidence type="ECO:0000313" key="4">
    <source>
        <dbReference type="EMBL" id="OIQ76894.1"/>
    </source>
</evidence>
<dbReference type="AlphaFoldDB" id="A0A1J5PZP2"/>
<accession>A0A1J5PZP2</accession>
<evidence type="ECO:0000259" key="3">
    <source>
        <dbReference type="Pfam" id="PF17479"/>
    </source>
</evidence>
<dbReference type="PROSITE" id="PS51257">
    <property type="entry name" value="PROKAR_LIPOPROTEIN"/>
    <property type="match status" value="1"/>
</dbReference>
<gene>
    <name evidence="4" type="primary">yerB</name>
    <name evidence="4" type="ORF">GALL_414190</name>
</gene>
<keyword evidence="4" id="KW-0449">Lipoprotein</keyword>
<reference evidence="4" key="1">
    <citation type="submission" date="2016-10" db="EMBL/GenBank/DDBJ databases">
        <title>Sequence of Gallionella enrichment culture.</title>
        <authorList>
            <person name="Poehlein A."/>
            <person name="Muehling M."/>
            <person name="Daniel R."/>
        </authorList>
    </citation>
    <scope>NUCLEOTIDE SEQUENCE</scope>
</reference>
<sequence length="362" mass="36894">MLFSATRAARSSRRGVAALLGAGVVVALAACGSTPTAPSTGNLTLGPSIAPDKSAPPTPAVPPTWPLTGVASADVVTRPALTVKIENSIEARPQTGLDQADMVWEEVVEGGITRFAAVYQSAVPSKVGPVRSVRPMDAGISAPMHGLLAFSGGVATFVNAIKAAGVQLISMDLGSKGFERINTRQAPHNVLGTPSVFWSLADANHSASPAPQFGFAPTAQQASAVTAGTPVATIDIRMSGVEHPIWSWAANKNVFLRSEGSTPAVTSTGVRLSATNIVVLRVRMDASVGVDPAGNPIPETVMVDSGDAVVFSGGKQVAAKWAKESVAKPVVLTTASGAPILLAPGNTWIELVPRTSGSVSAS</sequence>
<name>A0A1J5PZP2_9ZZZZ</name>